<organism evidence="5 6">
    <name type="scientific">Schizothecium vesticola</name>
    <dbReference type="NCBI Taxonomy" id="314040"/>
    <lineage>
        <taxon>Eukaryota</taxon>
        <taxon>Fungi</taxon>
        <taxon>Dikarya</taxon>
        <taxon>Ascomycota</taxon>
        <taxon>Pezizomycotina</taxon>
        <taxon>Sordariomycetes</taxon>
        <taxon>Sordariomycetidae</taxon>
        <taxon>Sordariales</taxon>
        <taxon>Schizotheciaceae</taxon>
        <taxon>Schizothecium</taxon>
    </lineage>
</organism>
<feature type="repeat" description="WD" evidence="3">
    <location>
        <begin position="400"/>
        <end position="442"/>
    </location>
</feature>
<evidence type="ECO:0000256" key="4">
    <source>
        <dbReference type="SAM" id="MobiDB-lite"/>
    </source>
</evidence>
<dbReference type="SUPFAM" id="SSF50978">
    <property type="entry name" value="WD40 repeat-like"/>
    <property type="match status" value="1"/>
</dbReference>
<gene>
    <name evidence="5" type="ORF">B0T18DRAFT_322385</name>
</gene>
<dbReference type="PROSITE" id="PS50294">
    <property type="entry name" value="WD_REPEATS_REGION"/>
    <property type="match status" value="1"/>
</dbReference>
<keyword evidence="1 3" id="KW-0853">WD repeat</keyword>
<dbReference type="Gene3D" id="2.130.10.10">
    <property type="entry name" value="YVTN repeat-like/Quinoprotein amine dehydrogenase"/>
    <property type="match status" value="1"/>
</dbReference>
<feature type="compositionally biased region" description="Polar residues" evidence="4">
    <location>
        <begin position="91"/>
        <end position="102"/>
    </location>
</feature>
<dbReference type="EMBL" id="JAUKUD010000003">
    <property type="protein sequence ID" value="KAK0750350.1"/>
    <property type="molecule type" value="Genomic_DNA"/>
</dbReference>
<feature type="compositionally biased region" description="Polar residues" evidence="4">
    <location>
        <begin position="112"/>
        <end position="132"/>
    </location>
</feature>
<evidence type="ECO:0000313" key="6">
    <source>
        <dbReference type="Proteomes" id="UP001172155"/>
    </source>
</evidence>
<feature type="compositionally biased region" description="Polar residues" evidence="4">
    <location>
        <begin position="148"/>
        <end position="160"/>
    </location>
</feature>
<name>A0AA40F3B7_9PEZI</name>
<accession>A0AA40F3B7</accession>
<reference evidence="5" key="1">
    <citation type="submission" date="2023-06" db="EMBL/GenBank/DDBJ databases">
        <title>Genome-scale phylogeny and comparative genomics of the fungal order Sordariales.</title>
        <authorList>
            <consortium name="Lawrence Berkeley National Laboratory"/>
            <person name="Hensen N."/>
            <person name="Bonometti L."/>
            <person name="Westerberg I."/>
            <person name="Brannstrom I.O."/>
            <person name="Guillou S."/>
            <person name="Cros-Aarteil S."/>
            <person name="Calhoun S."/>
            <person name="Haridas S."/>
            <person name="Kuo A."/>
            <person name="Mondo S."/>
            <person name="Pangilinan J."/>
            <person name="Riley R."/>
            <person name="LaButti K."/>
            <person name="Andreopoulos B."/>
            <person name="Lipzen A."/>
            <person name="Chen C."/>
            <person name="Yanf M."/>
            <person name="Daum C."/>
            <person name="Ng V."/>
            <person name="Clum A."/>
            <person name="Steindorff A."/>
            <person name="Ohm R."/>
            <person name="Martin F."/>
            <person name="Silar P."/>
            <person name="Natvig D."/>
            <person name="Lalanne C."/>
            <person name="Gautier V."/>
            <person name="Ament-velasquez S.L."/>
            <person name="Kruys A."/>
            <person name="Hutchinson M.I."/>
            <person name="Powell A.J."/>
            <person name="Barry K."/>
            <person name="Miller A.N."/>
            <person name="Grigoriev I.V."/>
            <person name="Debuchy R."/>
            <person name="Gladieux P."/>
            <person name="Thoren M.H."/>
            <person name="Johannesson H."/>
        </authorList>
    </citation>
    <scope>NUCLEOTIDE SEQUENCE</scope>
    <source>
        <strain evidence="5">SMH3187-1</strain>
    </source>
</reference>
<sequence>MNPQQPQQYGQPPRRTGTYSSTHNDELHMSSSSGMAHPGQLSPRDYPTAANPHVKLEQASPNPPQLQSYQSSGAVPNVLQPGGMASRPPALSSNTAPSLPTLQQQQQQQQQSDYQTPAKSNSLNAHNYSRSSPAAPYEGASGYMPYTPSSAAGPSSQYMSPTEGKYGPAGSQRNVSNTPLGLADIRPRADSNLSDSLPGTPAYELANPQNKTSNYSAPWALYAFDWCKWAPQGNGAGKVAIGSYLEDGHNFIQILDTHLTPTPTDVYTPGTSKFTMDFTRVAEATHSYPVTRLLWEPPSSQKQSTDLLATSGDHLRLWSLPSETQVPTPGGSITSRNGRDAPVTKLTPLALLSNSKTPDHTAPLTSLDWNTVTPSLIITSSIDTTCTIWDIPSLTAKTQLIAHDKEVYDVRFCAQSVDVFVSCGQDGSVRMFDLRSLEHSTIIYEPTSKDDRDAAGGRISPTLAQQTMSHAPPLLRLATSPHDHHLLATFAMDSNVIRILDVRQPGQALLELRGHQGSLNCVEWSPLRRGTLASGGDDCQVLIWDLLGQAPSPAAGGAADNARSPVASWQCDYEVGNLGWVPHLGTPDYGEWLGVSAGRGVWGVKV</sequence>
<evidence type="ECO:0000256" key="2">
    <source>
        <dbReference type="ARBA" id="ARBA00022737"/>
    </source>
</evidence>
<dbReference type="PROSITE" id="PS50082">
    <property type="entry name" value="WD_REPEATS_2"/>
    <property type="match status" value="3"/>
</dbReference>
<protein>
    <submittedName>
        <fullName evidence="5">WD40-repeat-containing domain protein</fullName>
    </submittedName>
</protein>
<dbReference type="Pfam" id="PF00400">
    <property type="entry name" value="WD40"/>
    <property type="match status" value="3"/>
</dbReference>
<evidence type="ECO:0000256" key="1">
    <source>
        <dbReference type="ARBA" id="ARBA00022574"/>
    </source>
</evidence>
<feature type="region of interest" description="Disordered" evidence="4">
    <location>
        <begin position="148"/>
        <end position="209"/>
    </location>
</feature>
<feature type="compositionally biased region" description="Low complexity" evidence="4">
    <location>
        <begin position="1"/>
        <end position="13"/>
    </location>
</feature>
<feature type="compositionally biased region" description="Polar residues" evidence="4">
    <location>
        <begin position="65"/>
        <end position="74"/>
    </location>
</feature>
<dbReference type="InterPro" id="IPR015943">
    <property type="entry name" value="WD40/YVTN_repeat-like_dom_sf"/>
</dbReference>
<feature type="repeat" description="WD" evidence="3">
    <location>
        <begin position="357"/>
        <end position="399"/>
    </location>
</feature>
<feature type="region of interest" description="Disordered" evidence="4">
    <location>
        <begin position="1"/>
        <end position="136"/>
    </location>
</feature>
<comment type="caution">
    <text evidence="5">The sequence shown here is derived from an EMBL/GenBank/DDBJ whole genome shotgun (WGS) entry which is preliminary data.</text>
</comment>
<dbReference type="PROSITE" id="PS00678">
    <property type="entry name" value="WD_REPEATS_1"/>
    <property type="match status" value="2"/>
</dbReference>
<dbReference type="InterPro" id="IPR036322">
    <property type="entry name" value="WD40_repeat_dom_sf"/>
</dbReference>
<keyword evidence="6" id="KW-1185">Reference proteome</keyword>
<proteinExistence type="predicted"/>
<dbReference type="PANTHER" id="PTHR19919">
    <property type="entry name" value="WD REPEAT CONTAINING PROTEIN"/>
    <property type="match status" value="1"/>
</dbReference>
<dbReference type="SMART" id="SM00320">
    <property type="entry name" value="WD40"/>
    <property type="match status" value="5"/>
</dbReference>
<keyword evidence="2" id="KW-0677">Repeat</keyword>
<evidence type="ECO:0000313" key="5">
    <source>
        <dbReference type="EMBL" id="KAK0750350.1"/>
    </source>
</evidence>
<dbReference type="InterPro" id="IPR001680">
    <property type="entry name" value="WD40_rpt"/>
</dbReference>
<dbReference type="AlphaFoldDB" id="A0AA40F3B7"/>
<dbReference type="InterPro" id="IPR045159">
    <property type="entry name" value="DCAF7-like"/>
</dbReference>
<dbReference type="Proteomes" id="UP001172155">
    <property type="component" value="Unassembled WGS sequence"/>
</dbReference>
<dbReference type="FunFam" id="2.130.10.10:FF:000561">
    <property type="entry name" value="Putative WD repeat protein"/>
    <property type="match status" value="1"/>
</dbReference>
<feature type="repeat" description="WD" evidence="3">
    <location>
        <begin position="512"/>
        <end position="546"/>
    </location>
</feature>
<evidence type="ECO:0000256" key="3">
    <source>
        <dbReference type="PROSITE-ProRule" id="PRU00221"/>
    </source>
</evidence>
<dbReference type="InterPro" id="IPR019775">
    <property type="entry name" value="WD40_repeat_CS"/>
</dbReference>